<gene>
    <name evidence="14" type="ORF">CAK95_20105</name>
</gene>
<dbReference type="InterPro" id="IPR036942">
    <property type="entry name" value="Beta-barrel_TonB_sf"/>
</dbReference>
<dbReference type="KEGG" id="psin:CAK95_20105"/>
<evidence type="ECO:0000313" key="14">
    <source>
        <dbReference type="EMBL" id="ARQ01143.1"/>
    </source>
</evidence>
<proteinExistence type="inferred from homology"/>
<dbReference type="GO" id="GO:0006826">
    <property type="term" value="P:iron ion transport"/>
    <property type="evidence" value="ECO:0007669"/>
    <property type="project" value="UniProtKB-KW"/>
</dbReference>
<evidence type="ECO:0000256" key="7">
    <source>
        <dbReference type="ARBA" id="ARBA00023065"/>
    </source>
</evidence>
<organism evidence="14 15">
    <name type="scientific">Pseudorhodoplanes sinuspersici</name>
    <dbReference type="NCBI Taxonomy" id="1235591"/>
    <lineage>
        <taxon>Bacteria</taxon>
        <taxon>Pseudomonadati</taxon>
        <taxon>Pseudomonadota</taxon>
        <taxon>Alphaproteobacteria</taxon>
        <taxon>Hyphomicrobiales</taxon>
        <taxon>Pseudorhodoplanes</taxon>
    </lineage>
</organism>
<dbReference type="Pfam" id="PF00593">
    <property type="entry name" value="TonB_dep_Rec_b-barrel"/>
    <property type="match status" value="1"/>
</dbReference>
<evidence type="ECO:0000256" key="9">
    <source>
        <dbReference type="ARBA" id="ARBA00023136"/>
    </source>
</evidence>
<dbReference type="GO" id="GO:0009279">
    <property type="term" value="C:cell outer membrane"/>
    <property type="evidence" value="ECO:0007669"/>
    <property type="project" value="UniProtKB-SubCell"/>
</dbReference>
<evidence type="ECO:0000256" key="5">
    <source>
        <dbReference type="ARBA" id="ARBA00022692"/>
    </source>
</evidence>
<evidence type="ECO:0000256" key="3">
    <source>
        <dbReference type="ARBA" id="ARBA00022452"/>
    </source>
</evidence>
<keyword evidence="15" id="KW-1185">Reference proteome</keyword>
<keyword evidence="8 12" id="KW-0798">TonB box</keyword>
<dbReference type="InterPro" id="IPR000531">
    <property type="entry name" value="Beta-barrel_TonB"/>
</dbReference>
<reference evidence="14 15" key="1">
    <citation type="submission" date="2017-05" db="EMBL/GenBank/DDBJ databases">
        <title>Full genome sequence of Pseudorhodoplanes sinuspersici.</title>
        <authorList>
            <person name="Dastgheib S.M.M."/>
            <person name="Shavandi M."/>
            <person name="Tirandaz H."/>
        </authorList>
    </citation>
    <scope>NUCLEOTIDE SEQUENCE [LARGE SCALE GENOMIC DNA]</scope>
    <source>
        <strain evidence="14 15">RIPI110</strain>
    </source>
</reference>
<dbReference type="PANTHER" id="PTHR32552">
    <property type="entry name" value="FERRICHROME IRON RECEPTOR-RELATED"/>
    <property type="match status" value="1"/>
</dbReference>
<keyword evidence="14" id="KW-0675">Receptor</keyword>
<dbReference type="Proteomes" id="UP000194137">
    <property type="component" value="Chromosome"/>
</dbReference>
<keyword evidence="10 11" id="KW-0998">Cell outer membrane</keyword>
<feature type="compositionally biased region" description="Low complexity" evidence="13">
    <location>
        <begin position="66"/>
        <end position="83"/>
    </location>
</feature>
<evidence type="ECO:0000256" key="4">
    <source>
        <dbReference type="ARBA" id="ARBA00022496"/>
    </source>
</evidence>
<dbReference type="Pfam" id="PF07715">
    <property type="entry name" value="Plug"/>
    <property type="match status" value="1"/>
</dbReference>
<dbReference type="Gene3D" id="2.40.170.20">
    <property type="entry name" value="TonB-dependent receptor, beta-barrel domain"/>
    <property type="match status" value="1"/>
</dbReference>
<dbReference type="InterPro" id="IPR037066">
    <property type="entry name" value="Plug_dom_sf"/>
</dbReference>
<evidence type="ECO:0000256" key="13">
    <source>
        <dbReference type="SAM" id="MobiDB-lite"/>
    </source>
</evidence>
<dbReference type="SUPFAM" id="SSF56935">
    <property type="entry name" value="Porins"/>
    <property type="match status" value="1"/>
</dbReference>
<dbReference type="PANTHER" id="PTHR32552:SF81">
    <property type="entry name" value="TONB-DEPENDENT OUTER MEMBRANE RECEPTOR"/>
    <property type="match status" value="1"/>
</dbReference>
<keyword evidence="7" id="KW-0406">Ion transport</keyword>
<dbReference type="Gene3D" id="2.170.130.10">
    <property type="entry name" value="TonB-dependent receptor, plug domain"/>
    <property type="match status" value="1"/>
</dbReference>
<keyword evidence="9 11" id="KW-0472">Membrane</keyword>
<name>A0A1W6ZUZ3_9HYPH</name>
<feature type="region of interest" description="Disordered" evidence="13">
    <location>
        <begin position="66"/>
        <end position="104"/>
    </location>
</feature>
<protein>
    <submittedName>
        <fullName evidence="14">TonB-dependent receptor</fullName>
    </submittedName>
</protein>
<dbReference type="STRING" id="1235591.CAK95_20105"/>
<keyword evidence="2 11" id="KW-0813">Transport</keyword>
<keyword evidence="5 11" id="KW-0812">Transmembrane</keyword>
<dbReference type="PROSITE" id="PS52016">
    <property type="entry name" value="TONB_DEPENDENT_REC_3"/>
    <property type="match status" value="1"/>
</dbReference>
<keyword evidence="6" id="KW-0408">Iron</keyword>
<dbReference type="InterPro" id="IPR039426">
    <property type="entry name" value="TonB-dep_rcpt-like"/>
</dbReference>
<evidence type="ECO:0000256" key="12">
    <source>
        <dbReference type="RuleBase" id="RU003357"/>
    </source>
</evidence>
<evidence type="ECO:0000256" key="8">
    <source>
        <dbReference type="ARBA" id="ARBA00023077"/>
    </source>
</evidence>
<evidence type="ECO:0000256" key="10">
    <source>
        <dbReference type="ARBA" id="ARBA00023237"/>
    </source>
</evidence>
<dbReference type="EMBL" id="CP021112">
    <property type="protein sequence ID" value="ARQ01143.1"/>
    <property type="molecule type" value="Genomic_DNA"/>
</dbReference>
<dbReference type="InterPro" id="IPR012910">
    <property type="entry name" value="Plug_dom"/>
</dbReference>
<keyword evidence="3 11" id="KW-1134">Transmembrane beta strand</keyword>
<evidence type="ECO:0000313" key="15">
    <source>
        <dbReference type="Proteomes" id="UP000194137"/>
    </source>
</evidence>
<evidence type="ECO:0000256" key="1">
    <source>
        <dbReference type="ARBA" id="ARBA00004571"/>
    </source>
</evidence>
<accession>A0A1W6ZUZ3</accession>
<evidence type="ECO:0000256" key="2">
    <source>
        <dbReference type="ARBA" id="ARBA00022448"/>
    </source>
</evidence>
<evidence type="ECO:0000256" key="6">
    <source>
        <dbReference type="ARBA" id="ARBA00023004"/>
    </source>
</evidence>
<dbReference type="AlphaFoldDB" id="A0A1W6ZUZ3"/>
<comment type="subcellular location">
    <subcellularLocation>
        <location evidence="1 11">Cell outer membrane</location>
        <topology evidence="1 11">Multi-pass membrane protein</topology>
    </subcellularLocation>
</comment>
<comment type="similarity">
    <text evidence="11 12">Belongs to the TonB-dependent receptor family.</text>
</comment>
<evidence type="ECO:0000256" key="11">
    <source>
        <dbReference type="PROSITE-ProRule" id="PRU01360"/>
    </source>
</evidence>
<sequence length="727" mass="78701">MIRPARLPERVRGRRLKFNKCVASRRKGRAATVVFEISSITTIGLAILHSPAAAQRAVVLPEIAVSSGTQGTPSGSSSSSTTGEPQPDNAASEERVSGDQINSMPIARPGEALEITPGLVVTQHSGEGKANQYFLRGFNLDHGTDLAITVDGMPVNMRTHGHGQGYADINFLIPELISSMLIRKGPYFADLGDFSSAGALDIDYARRFQKNFVGATYGSFGYQRGLAIGSTPLGDGTLLSALEVHGYDGPWDVPDKVHKINGVVRYSQGTISDGFTLTGMAYSNRWTATDQVAQRAIDNGVIGRFGSLDPTDGGRSSRYSLSTRWSRSTAATQSKVEAYAINSSMTLFNNFTYFLDDPVNGDQFSQTDRRTLMGLNASHLMKGRIGDVETENLIGIQTRYDDIHLGLFKTAQRMTLSTVRDDAVREGSVGIYGQNTTRWTDWFRTIVGLRGDFYGARVNSDIPENSGSASAGIGSPKVGVVFGPFAKTEIFLNAGMGLHSNDARGSTITVDPNDPALPLQKSPLLVRSRGAEVGIKSNAIQGLESSVALFMLNFDSELLFVGDAGTTEASRPSRRVGIEWTNRYAVTPWLSLDLDLAFTRARFTNDDPAGNFIPGAPDAVVSAGLVFGKDTGWYGSAKLRYFGPRPLNEDDSVRSLASTVINARLGYKFENGLRVQLDAFNLFNAKTNQIEYFYTSRLPGEPLAGVDDRHVHPIEPTAVRLTLAGQF</sequence>
<dbReference type="OrthoDB" id="99480at2"/>
<keyword evidence="4" id="KW-0410">Iron transport</keyword>